<evidence type="ECO:0000313" key="2">
    <source>
        <dbReference type="EMBL" id="MED6200126.1"/>
    </source>
</evidence>
<proteinExistence type="predicted"/>
<organism evidence="2 3">
    <name type="scientific">Stylosanthes scabra</name>
    <dbReference type="NCBI Taxonomy" id="79078"/>
    <lineage>
        <taxon>Eukaryota</taxon>
        <taxon>Viridiplantae</taxon>
        <taxon>Streptophyta</taxon>
        <taxon>Embryophyta</taxon>
        <taxon>Tracheophyta</taxon>
        <taxon>Spermatophyta</taxon>
        <taxon>Magnoliopsida</taxon>
        <taxon>eudicotyledons</taxon>
        <taxon>Gunneridae</taxon>
        <taxon>Pentapetalae</taxon>
        <taxon>rosids</taxon>
        <taxon>fabids</taxon>
        <taxon>Fabales</taxon>
        <taxon>Fabaceae</taxon>
        <taxon>Papilionoideae</taxon>
        <taxon>50 kb inversion clade</taxon>
        <taxon>dalbergioids sensu lato</taxon>
        <taxon>Dalbergieae</taxon>
        <taxon>Pterocarpus clade</taxon>
        <taxon>Stylosanthes</taxon>
    </lineage>
</organism>
<evidence type="ECO:0000313" key="3">
    <source>
        <dbReference type="Proteomes" id="UP001341840"/>
    </source>
</evidence>
<name>A0ABU6XRZ8_9FABA</name>
<accession>A0ABU6XRZ8</accession>
<feature type="region of interest" description="Disordered" evidence="1">
    <location>
        <begin position="1"/>
        <end position="51"/>
    </location>
</feature>
<keyword evidence="3" id="KW-1185">Reference proteome</keyword>
<dbReference type="EMBL" id="JASCZI010212703">
    <property type="protein sequence ID" value="MED6200126.1"/>
    <property type="molecule type" value="Genomic_DNA"/>
</dbReference>
<evidence type="ECO:0000256" key="1">
    <source>
        <dbReference type="SAM" id="MobiDB-lite"/>
    </source>
</evidence>
<reference evidence="2 3" key="1">
    <citation type="journal article" date="2023" name="Plants (Basel)">
        <title>Bridging the Gap: Combining Genomics and Transcriptomics Approaches to Understand Stylosanthes scabra, an Orphan Legume from the Brazilian Caatinga.</title>
        <authorList>
            <person name="Ferreira-Neto J.R.C."/>
            <person name="da Silva M.D."/>
            <person name="Binneck E."/>
            <person name="de Melo N.F."/>
            <person name="da Silva R.H."/>
            <person name="de Melo A.L.T.M."/>
            <person name="Pandolfi V."/>
            <person name="Bustamante F.O."/>
            <person name="Brasileiro-Vidal A.C."/>
            <person name="Benko-Iseppon A.M."/>
        </authorList>
    </citation>
    <scope>NUCLEOTIDE SEQUENCE [LARGE SCALE GENOMIC DNA]</scope>
    <source>
        <tissue evidence="2">Leaves</tissue>
    </source>
</reference>
<dbReference type="Proteomes" id="UP001341840">
    <property type="component" value="Unassembled WGS sequence"/>
</dbReference>
<comment type="caution">
    <text evidence="2">The sequence shown here is derived from an EMBL/GenBank/DDBJ whole genome shotgun (WGS) entry which is preliminary data.</text>
</comment>
<feature type="compositionally biased region" description="Basic and acidic residues" evidence="1">
    <location>
        <begin position="1"/>
        <end position="19"/>
    </location>
</feature>
<gene>
    <name evidence="2" type="ORF">PIB30_082174</name>
</gene>
<sequence length="51" mass="5808">KNEERKLEEQKRRKLEHSARAPTPRRGDSCLGVQNSNPRIDHPCLGVDTNA</sequence>
<feature type="non-terminal residue" evidence="2">
    <location>
        <position position="1"/>
    </location>
</feature>
<protein>
    <submittedName>
        <fullName evidence="2">Uncharacterized protein</fullName>
    </submittedName>
</protein>